<evidence type="ECO:0000313" key="8">
    <source>
        <dbReference type="Proteomes" id="UP000023561"/>
    </source>
</evidence>
<dbReference type="PANTHER" id="PTHR30061">
    <property type="entry name" value="MALTOSE-BINDING PERIPLASMIC PROTEIN"/>
    <property type="match status" value="1"/>
</dbReference>
<dbReference type="InterPro" id="IPR006061">
    <property type="entry name" value="SBP_1_CS"/>
</dbReference>
<keyword evidence="3 6" id="KW-0762">Sugar transport</keyword>
<dbReference type="InterPro" id="IPR006059">
    <property type="entry name" value="SBP"/>
</dbReference>
<evidence type="ECO:0000256" key="1">
    <source>
        <dbReference type="ARBA" id="ARBA00008520"/>
    </source>
</evidence>
<reference evidence="7 8" key="1">
    <citation type="submission" date="2014-04" db="EMBL/GenBank/DDBJ databases">
        <title>Whole genome shotgun sequence of Geobacillus caldoxylosilyticus NBRC 107762.</title>
        <authorList>
            <person name="Hosoyama A."/>
            <person name="Hosoyama Y."/>
            <person name="Katano-Makiyama Y."/>
            <person name="Tsuchikane K."/>
            <person name="Ohji S."/>
            <person name="Ichikawa N."/>
            <person name="Yamazoe A."/>
            <person name="Fujita N."/>
        </authorList>
    </citation>
    <scope>NUCLEOTIDE SEQUENCE [LARGE SCALE GENOMIC DNA]</scope>
    <source>
        <strain evidence="7 8">NBRC 107762</strain>
    </source>
</reference>
<protein>
    <recommendedName>
        <fullName evidence="5 6">Maltodextrin-binding protein</fullName>
    </recommendedName>
</protein>
<evidence type="ECO:0000256" key="2">
    <source>
        <dbReference type="ARBA" id="ARBA00022448"/>
    </source>
</evidence>
<dbReference type="PANTHER" id="PTHR30061:SF50">
    <property type="entry name" value="MALTOSE_MALTODEXTRIN-BINDING PERIPLASMIC PROTEIN"/>
    <property type="match status" value="1"/>
</dbReference>
<comment type="subcellular location">
    <subcellularLocation>
        <location evidence="6">Cell membrane</location>
        <topology evidence="6">Lipid-anchor</topology>
    </subcellularLocation>
</comment>
<dbReference type="GO" id="GO:0015768">
    <property type="term" value="P:maltose transport"/>
    <property type="evidence" value="ECO:0007669"/>
    <property type="project" value="TreeGrafter"/>
</dbReference>
<keyword evidence="8" id="KW-1185">Reference proteome</keyword>
<feature type="chain" id="PRO_5001513298" description="Maltodextrin-binding protein" evidence="6">
    <location>
        <begin position="20"/>
        <end position="425"/>
    </location>
</feature>
<evidence type="ECO:0000256" key="6">
    <source>
        <dbReference type="RuleBase" id="RU365005"/>
    </source>
</evidence>
<dbReference type="GO" id="GO:0042956">
    <property type="term" value="P:maltodextrin transmembrane transport"/>
    <property type="evidence" value="ECO:0007669"/>
    <property type="project" value="TreeGrafter"/>
</dbReference>
<dbReference type="Pfam" id="PF13416">
    <property type="entry name" value="SBP_bac_8"/>
    <property type="match status" value="1"/>
</dbReference>
<dbReference type="EMBL" id="BAWO01000022">
    <property type="protein sequence ID" value="GAJ39582.1"/>
    <property type="molecule type" value="Genomic_DNA"/>
</dbReference>
<dbReference type="GO" id="GO:0055052">
    <property type="term" value="C:ATP-binding cassette (ABC) transporter complex, substrate-binding subunit-containing"/>
    <property type="evidence" value="ECO:0007669"/>
    <property type="project" value="TreeGrafter"/>
</dbReference>
<dbReference type="PROSITE" id="PS01037">
    <property type="entry name" value="SBP_BACTERIAL_1"/>
    <property type="match status" value="1"/>
</dbReference>
<evidence type="ECO:0000256" key="3">
    <source>
        <dbReference type="ARBA" id="ARBA00022597"/>
    </source>
</evidence>
<evidence type="ECO:0000256" key="5">
    <source>
        <dbReference type="ARBA" id="ARBA00030303"/>
    </source>
</evidence>
<dbReference type="PRINTS" id="PR00181">
    <property type="entry name" value="MALTOSEBP"/>
</dbReference>
<dbReference type="RefSeq" id="WP_042408686.1">
    <property type="nucleotide sequence ID" value="NZ_BAWO01000022.1"/>
</dbReference>
<accession>A0A023DEB4</accession>
<name>A0A023DEB4_9BACL</name>
<dbReference type="GO" id="GO:1901982">
    <property type="term" value="F:maltose binding"/>
    <property type="evidence" value="ECO:0007669"/>
    <property type="project" value="TreeGrafter"/>
</dbReference>
<comment type="similarity">
    <text evidence="1 6">Belongs to the bacterial solute-binding protein 1 family.</text>
</comment>
<keyword evidence="6" id="KW-0449">Lipoprotein</keyword>
<dbReference type="InterPro" id="IPR006060">
    <property type="entry name" value="Maltose/Cyclodextrin-bd"/>
</dbReference>
<dbReference type="Gene3D" id="3.40.190.10">
    <property type="entry name" value="Periplasmic binding protein-like II"/>
    <property type="match status" value="2"/>
</dbReference>
<keyword evidence="4 6" id="KW-0732">Signal</keyword>
<dbReference type="Proteomes" id="UP000023561">
    <property type="component" value="Unassembled WGS sequence"/>
</dbReference>
<keyword evidence="6" id="KW-1003">Cell membrane</keyword>
<keyword evidence="2 6" id="KW-0813">Transport</keyword>
<comment type="caution">
    <text evidence="7">The sequence shown here is derived from an EMBL/GenBank/DDBJ whole genome shotgun (WGS) entry which is preliminary data.</text>
</comment>
<sequence length="425" mass="46960">MRKVVSLFMAMILMIGVLAACGPKRDVGQVKENNKGNTTENVEKPEKLVVWVNDEEKQKQALNDIFKKYTEKTGIKVETVAVSMLDQVKKIALDGPAGKGPDIFYQPHDRIGDIVLQGLADPVDLGDAKSEYSKIAVDAVTYDGQIYGVPFVVETYGLFYNKNLVPEAPKTMEELMKIAKEKTNPAKDQYGFLMEAANFYFVYPFFAGYGGYVFRNEDGKMDTSDIGLANDGAVKGAELVQSWFKNGYIPKEINQDVMNGLFTKGNVATVISGPWNIATYRDALGDKLATAPLPVLENGEHPKSFVGVKAWMLSAYSKNKEWATDLMKFITNEENSLHYYEVAGEMPANEKALTNEKIKNDPLISGFAEQIQYGEPMPNVPQMSQVWDPMGNALQFIAKGDNPKEVLKEAVKTIQDKIAASGGGQ</sequence>
<evidence type="ECO:0000313" key="7">
    <source>
        <dbReference type="EMBL" id="GAJ39582.1"/>
    </source>
</evidence>
<feature type="signal peptide" evidence="6">
    <location>
        <begin position="1"/>
        <end position="19"/>
    </location>
</feature>
<dbReference type="AlphaFoldDB" id="A0A023DEB4"/>
<dbReference type="PROSITE" id="PS51257">
    <property type="entry name" value="PROKAR_LIPOPROTEIN"/>
    <property type="match status" value="1"/>
</dbReference>
<evidence type="ECO:0000256" key="4">
    <source>
        <dbReference type="ARBA" id="ARBA00022729"/>
    </source>
</evidence>
<keyword evidence="6" id="KW-0472">Membrane</keyword>
<organism evidence="7 8">
    <name type="scientific">Parageobacillus caldoxylosilyticus NBRC 107762</name>
    <dbReference type="NCBI Taxonomy" id="1220594"/>
    <lineage>
        <taxon>Bacteria</taxon>
        <taxon>Bacillati</taxon>
        <taxon>Bacillota</taxon>
        <taxon>Bacilli</taxon>
        <taxon>Bacillales</taxon>
        <taxon>Anoxybacillaceae</taxon>
        <taxon>Saccharococcus</taxon>
    </lineage>
</organism>
<gene>
    <name evidence="7" type="primary">malE</name>
    <name evidence="7" type="ORF">GCA01S_022_00620</name>
</gene>
<dbReference type="SUPFAM" id="SSF53850">
    <property type="entry name" value="Periplasmic binding protein-like II"/>
    <property type="match status" value="1"/>
</dbReference>
<dbReference type="GO" id="GO:0015144">
    <property type="term" value="F:carbohydrate transmembrane transporter activity"/>
    <property type="evidence" value="ECO:0007669"/>
    <property type="project" value="InterPro"/>
</dbReference>
<proteinExistence type="inferred from homology"/>
<dbReference type="OrthoDB" id="9766758at2"/>